<evidence type="ECO:0000256" key="11">
    <source>
        <dbReference type="ARBA" id="ARBA00023136"/>
    </source>
</evidence>
<keyword evidence="7 13" id="KW-0812">Transmembrane</keyword>
<keyword evidence="8 16" id="KW-0418">Kinase</keyword>
<keyword evidence="17" id="KW-1185">Reference proteome</keyword>
<dbReference type="PRINTS" id="PR00344">
    <property type="entry name" value="BCTRLSENSOR"/>
</dbReference>
<comment type="subcellular location">
    <subcellularLocation>
        <location evidence="3">Cell membrane</location>
    </subcellularLocation>
    <subcellularLocation>
        <location evidence="2">Membrane</location>
        <topology evidence="2">Multi-pass membrane protein</topology>
    </subcellularLocation>
</comment>
<dbReference type="SMART" id="SM00388">
    <property type="entry name" value="HisKA"/>
    <property type="match status" value="1"/>
</dbReference>
<dbReference type="SMART" id="SM00387">
    <property type="entry name" value="HATPase_c"/>
    <property type="match status" value="1"/>
</dbReference>
<evidence type="ECO:0000256" key="1">
    <source>
        <dbReference type="ARBA" id="ARBA00000085"/>
    </source>
</evidence>
<keyword evidence="5" id="KW-0597">Phosphoprotein</keyword>
<evidence type="ECO:0000256" key="13">
    <source>
        <dbReference type="SAM" id="Phobius"/>
    </source>
</evidence>
<keyword evidence="9 13" id="KW-1133">Transmembrane helix</keyword>
<evidence type="ECO:0000259" key="15">
    <source>
        <dbReference type="PROSITE" id="PS50885"/>
    </source>
</evidence>
<dbReference type="CDD" id="cd06225">
    <property type="entry name" value="HAMP"/>
    <property type="match status" value="1"/>
</dbReference>
<evidence type="ECO:0000256" key="3">
    <source>
        <dbReference type="ARBA" id="ARBA00004236"/>
    </source>
</evidence>
<dbReference type="InterPro" id="IPR004358">
    <property type="entry name" value="Sig_transdc_His_kin-like_C"/>
</dbReference>
<dbReference type="Pfam" id="PF02518">
    <property type="entry name" value="HATPase_c"/>
    <property type="match status" value="1"/>
</dbReference>
<dbReference type="SUPFAM" id="SSF47384">
    <property type="entry name" value="Homodimeric domain of signal transducing histidine kinase"/>
    <property type="match status" value="1"/>
</dbReference>
<dbReference type="InterPro" id="IPR003661">
    <property type="entry name" value="HisK_dim/P_dom"/>
</dbReference>
<dbReference type="EMBL" id="JBHSKL010000003">
    <property type="protein sequence ID" value="MFC5223213.1"/>
    <property type="molecule type" value="Genomic_DNA"/>
</dbReference>
<dbReference type="SUPFAM" id="SSF55874">
    <property type="entry name" value="ATPase domain of HSP90 chaperone/DNA topoisomerase II/histidine kinase"/>
    <property type="match status" value="1"/>
</dbReference>
<dbReference type="InterPro" id="IPR036097">
    <property type="entry name" value="HisK_dim/P_sf"/>
</dbReference>
<evidence type="ECO:0000256" key="8">
    <source>
        <dbReference type="ARBA" id="ARBA00022777"/>
    </source>
</evidence>
<keyword evidence="6" id="KW-0808">Transferase</keyword>
<dbReference type="PANTHER" id="PTHR45436">
    <property type="entry name" value="SENSOR HISTIDINE KINASE YKOH"/>
    <property type="match status" value="1"/>
</dbReference>
<evidence type="ECO:0000256" key="4">
    <source>
        <dbReference type="ARBA" id="ARBA00012438"/>
    </source>
</evidence>
<feature type="transmembrane region" description="Helical" evidence="13">
    <location>
        <begin position="38"/>
        <end position="59"/>
    </location>
</feature>
<evidence type="ECO:0000313" key="17">
    <source>
        <dbReference type="Proteomes" id="UP001596156"/>
    </source>
</evidence>
<proteinExistence type="predicted"/>
<dbReference type="InterPro" id="IPR005467">
    <property type="entry name" value="His_kinase_dom"/>
</dbReference>
<dbReference type="GO" id="GO:0016301">
    <property type="term" value="F:kinase activity"/>
    <property type="evidence" value="ECO:0007669"/>
    <property type="project" value="UniProtKB-KW"/>
</dbReference>
<protein>
    <recommendedName>
        <fullName evidence="4">histidine kinase</fullName>
        <ecNumber evidence="4">2.7.13.3</ecNumber>
    </recommendedName>
</protein>
<dbReference type="CDD" id="cd00075">
    <property type="entry name" value="HATPase"/>
    <property type="match status" value="1"/>
</dbReference>
<dbReference type="Gene3D" id="1.10.287.130">
    <property type="match status" value="1"/>
</dbReference>
<feature type="compositionally biased region" description="Pro residues" evidence="12">
    <location>
        <begin position="1"/>
        <end position="15"/>
    </location>
</feature>
<evidence type="ECO:0000256" key="10">
    <source>
        <dbReference type="ARBA" id="ARBA00023012"/>
    </source>
</evidence>
<dbReference type="PROSITE" id="PS50109">
    <property type="entry name" value="HIS_KIN"/>
    <property type="match status" value="1"/>
</dbReference>
<dbReference type="CDD" id="cd00082">
    <property type="entry name" value="HisKA"/>
    <property type="match status" value="1"/>
</dbReference>
<evidence type="ECO:0000256" key="5">
    <source>
        <dbReference type="ARBA" id="ARBA00022553"/>
    </source>
</evidence>
<evidence type="ECO:0000256" key="7">
    <source>
        <dbReference type="ARBA" id="ARBA00022692"/>
    </source>
</evidence>
<comment type="caution">
    <text evidence="16">The sequence shown here is derived from an EMBL/GenBank/DDBJ whole genome shotgun (WGS) entry which is preliminary data.</text>
</comment>
<comment type="catalytic activity">
    <reaction evidence="1">
        <text>ATP + protein L-histidine = ADP + protein N-phospho-L-histidine.</text>
        <dbReference type="EC" id="2.7.13.3"/>
    </reaction>
</comment>
<evidence type="ECO:0000313" key="16">
    <source>
        <dbReference type="EMBL" id="MFC5223213.1"/>
    </source>
</evidence>
<dbReference type="Proteomes" id="UP001596156">
    <property type="component" value="Unassembled WGS sequence"/>
</dbReference>
<keyword evidence="11 13" id="KW-0472">Membrane</keyword>
<sequence>MAATPAPPTAPPKPTWDPRKQEPPFPWLRPTIRIRLTLLYGGMFLIAGILLLSIIYLVAAQTLRTGSQPLYKIVDFTDLRVTSSDCPVVDNGNLSLSEFNAAISDCIDRQRQAALDNLLSRSLLALLGLAVIAFAFGYAMAGRVLSPLGRITRTARAVAGSDLSRRIELDGPDDELKELADTFDDMLERLQRAFTAQQRFVGNASHELRTPLAINRTLLEVHLSDPNAPVELQQLGKTLLATNERSEQLVEGLLLLARSDNQIVERKTVDLAEVASQAIDQAHAEAEAKGVEIRGTREPAVVQGNGVLLERIALNLVQNAVRYNVPEGGWVEVTTQVQHGQAVLVVANTGPVVPAYEIDNLFEPFRRLRTERTGSDKGVGLGLSIVRSVARAHGGHISAQPREGGGLVMRFTLPV</sequence>
<dbReference type="SMART" id="SM00304">
    <property type="entry name" value="HAMP"/>
    <property type="match status" value="1"/>
</dbReference>
<evidence type="ECO:0000256" key="2">
    <source>
        <dbReference type="ARBA" id="ARBA00004141"/>
    </source>
</evidence>
<keyword evidence="10" id="KW-0902">Two-component regulatory system</keyword>
<evidence type="ECO:0000256" key="9">
    <source>
        <dbReference type="ARBA" id="ARBA00022989"/>
    </source>
</evidence>
<dbReference type="Gene3D" id="6.10.340.10">
    <property type="match status" value="1"/>
</dbReference>
<dbReference type="Pfam" id="PF00512">
    <property type="entry name" value="HisKA"/>
    <property type="match status" value="1"/>
</dbReference>
<organism evidence="16 17">
    <name type="scientific">Streptomyces fimbriatus</name>
    <dbReference type="NCBI Taxonomy" id="68197"/>
    <lineage>
        <taxon>Bacteria</taxon>
        <taxon>Bacillati</taxon>
        <taxon>Actinomycetota</taxon>
        <taxon>Actinomycetes</taxon>
        <taxon>Kitasatosporales</taxon>
        <taxon>Streptomycetaceae</taxon>
        <taxon>Streptomyces</taxon>
    </lineage>
</organism>
<dbReference type="SUPFAM" id="SSF158472">
    <property type="entry name" value="HAMP domain-like"/>
    <property type="match status" value="1"/>
</dbReference>
<name>A0ABW0CYU1_STRFI</name>
<dbReference type="RefSeq" id="WP_309061647.1">
    <property type="nucleotide sequence ID" value="NZ_BAAASS010000003.1"/>
</dbReference>
<dbReference type="PROSITE" id="PS50885">
    <property type="entry name" value="HAMP"/>
    <property type="match status" value="1"/>
</dbReference>
<gene>
    <name evidence="16" type="ORF">ACFPN6_01080</name>
</gene>
<dbReference type="InterPro" id="IPR003594">
    <property type="entry name" value="HATPase_dom"/>
</dbReference>
<dbReference type="InterPro" id="IPR003660">
    <property type="entry name" value="HAMP_dom"/>
</dbReference>
<evidence type="ECO:0000259" key="14">
    <source>
        <dbReference type="PROSITE" id="PS50109"/>
    </source>
</evidence>
<evidence type="ECO:0000256" key="12">
    <source>
        <dbReference type="SAM" id="MobiDB-lite"/>
    </source>
</evidence>
<feature type="domain" description="HAMP" evidence="15">
    <location>
        <begin position="142"/>
        <end position="195"/>
    </location>
</feature>
<dbReference type="EC" id="2.7.13.3" evidence="4"/>
<reference evidence="17" key="1">
    <citation type="journal article" date="2019" name="Int. J. Syst. Evol. Microbiol.">
        <title>The Global Catalogue of Microorganisms (GCM) 10K type strain sequencing project: providing services to taxonomists for standard genome sequencing and annotation.</title>
        <authorList>
            <consortium name="The Broad Institute Genomics Platform"/>
            <consortium name="The Broad Institute Genome Sequencing Center for Infectious Disease"/>
            <person name="Wu L."/>
            <person name="Ma J."/>
        </authorList>
    </citation>
    <scope>NUCLEOTIDE SEQUENCE [LARGE SCALE GENOMIC DNA]</scope>
    <source>
        <strain evidence="17">CCM 8479</strain>
    </source>
</reference>
<dbReference type="InterPro" id="IPR050428">
    <property type="entry name" value="TCS_sensor_his_kinase"/>
</dbReference>
<feature type="domain" description="Histidine kinase" evidence="14">
    <location>
        <begin position="203"/>
        <end position="415"/>
    </location>
</feature>
<feature type="transmembrane region" description="Helical" evidence="13">
    <location>
        <begin position="123"/>
        <end position="141"/>
    </location>
</feature>
<feature type="region of interest" description="Disordered" evidence="12">
    <location>
        <begin position="1"/>
        <end position="22"/>
    </location>
</feature>
<evidence type="ECO:0000256" key="6">
    <source>
        <dbReference type="ARBA" id="ARBA00022679"/>
    </source>
</evidence>
<accession>A0ABW0CYU1</accession>
<dbReference type="Pfam" id="PF00672">
    <property type="entry name" value="HAMP"/>
    <property type="match status" value="1"/>
</dbReference>
<dbReference type="InterPro" id="IPR036890">
    <property type="entry name" value="HATPase_C_sf"/>
</dbReference>
<dbReference type="PANTHER" id="PTHR45436:SF15">
    <property type="entry name" value="SENSOR HISTIDINE KINASE CUSS"/>
    <property type="match status" value="1"/>
</dbReference>
<dbReference type="Gene3D" id="3.30.565.10">
    <property type="entry name" value="Histidine kinase-like ATPase, C-terminal domain"/>
    <property type="match status" value="1"/>
</dbReference>